<evidence type="ECO:0000259" key="1">
    <source>
        <dbReference type="Pfam" id="PF12728"/>
    </source>
</evidence>
<dbReference type="Proteomes" id="UP001500274">
    <property type="component" value="Unassembled WGS sequence"/>
</dbReference>
<dbReference type="InterPro" id="IPR041657">
    <property type="entry name" value="HTH_17"/>
</dbReference>
<keyword evidence="3" id="KW-1185">Reference proteome</keyword>
<dbReference type="InterPro" id="IPR010093">
    <property type="entry name" value="SinI_DNA-bd"/>
</dbReference>
<evidence type="ECO:0000313" key="2">
    <source>
        <dbReference type="EMBL" id="GAA2577891.1"/>
    </source>
</evidence>
<dbReference type="NCBIfam" id="TIGR01764">
    <property type="entry name" value="excise"/>
    <property type="match status" value="1"/>
</dbReference>
<accession>A0ABN3PCL0</accession>
<feature type="domain" description="Helix-turn-helix" evidence="1">
    <location>
        <begin position="15"/>
        <end position="52"/>
    </location>
</feature>
<dbReference type="EMBL" id="BAAARI010000011">
    <property type="protein sequence ID" value="GAA2577891.1"/>
    <property type="molecule type" value="Genomic_DNA"/>
</dbReference>
<dbReference type="RefSeq" id="WP_344228499.1">
    <property type="nucleotide sequence ID" value="NZ_BAAARI010000011.1"/>
</dbReference>
<name>A0ABN3PCL0_9MICO</name>
<gene>
    <name evidence="2" type="ORF">GCM10009862_16510</name>
</gene>
<organism evidence="2 3">
    <name type="scientific">Microbacterium binotii</name>
    <dbReference type="NCBI Taxonomy" id="462710"/>
    <lineage>
        <taxon>Bacteria</taxon>
        <taxon>Bacillati</taxon>
        <taxon>Actinomycetota</taxon>
        <taxon>Actinomycetes</taxon>
        <taxon>Micrococcales</taxon>
        <taxon>Microbacteriaceae</taxon>
        <taxon>Microbacterium</taxon>
    </lineage>
</organism>
<reference evidence="2 3" key="1">
    <citation type="journal article" date="2019" name="Int. J. Syst. Evol. Microbiol.">
        <title>The Global Catalogue of Microorganisms (GCM) 10K type strain sequencing project: providing services to taxonomists for standard genome sequencing and annotation.</title>
        <authorList>
            <consortium name="The Broad Institute Genomics Platform"/>
            <consortium name="The Broad Institute Genome Sequencing Center for Infectious Disease"/>
            <person name="Wu L."/>
            <person name="Ma J."/>
        </authorList>
    </citation>
    <scope>NUCLEOTIDE SEQUENCE [LARGE SCALE GENOMIC DNA]</scope>
    <source>
        <strain evidence="2 3">JCM 16365</strain>
    </source>
</reference>
<protein>
    <recommendedName>
        <fullName evidence="1">Helix-turn-helix domain-containing protein</fullName>
    </recommendedName>
</protein>
<dbReference type="Pfam" id="PF12728">
    <property type="entry name" value="HTH_17"/>
    <property type="match status" value="1"/>
</dbReference>
<comment type="caution">
    <text evidence="2">The sequence shown here is derived from an EMBL/GenBank/DDBJ whole genome shotgun (WGS) entry which is preliminary data.</text>
</comment>
<sequence length="75" mass="8496">MTAATLEQAVDARTIAEVLNASLEKVYRMTRAKEIPSFKVGREYRYFPTQVLAKLQTPAPAWAQSNRSKGRRRVA</sequence>
<proteinExistence type="predicted"/>
<evidence type="ECO:0000313" key="3">
    <source>
        <dbReference type="Proteomes" id="UP001500274"/>
    </source>
</evidence>